<keyword evidence="3" id="KW-1185">Reference proteome</keyword>
<dbReference type="Proteomes" id="UP001367676">
    <property type="component" value="Unassembled WGS sequence"/>
</dbReference>
<proteinExistence type="predicted"/>
<reference evidence="2 3" key="1">
    <citation type="submission" date="2024-03" db="EMBL/GenBank/DDBJ databases">
        <title>Adaptation during the transition from Ophiocordyceps entomopathogen to insect associate is accompanied by gene loss and intensified selection.</title>
        <authorList>
            <person name="Ward C.M."/>
            <person name="Onetto C.A."/>
            <person name="Borneman A.R."/>
        </authorList>
    </citation>
    <scope>NUCLEOTIDE SEQUENCE [LARGE SCALE GENOMIC DNA]</scope>
    <source>
        <strain evidence="2">AWRI1</strain>
        <tissue evidence="2">Single Adult Female</tissue>
    </source>
</reference>
<evidence type="ECO:0000313" key="2">
    <source>
        <dbReference type="EMBL" id="KAK7603465.1"/>
    </source>
</evidence>
<feature type="compositionally biased region" description="Polar residues" evidence="1">
    <location>
        <begin position="7"/>
        <end position="16"/>
    </location>
</feature>
<gene>
    <name evidence="2" type="ORF">V9T40_003464</name>
</gene>
<evidence type="ECO:0000313" key="3">
    <source>
        <dbReference type="Proteomes" id="UP001367676"/>
    </source>
</evidence>
<protein>
    <submittedName>
        <fullName evidence="2">Uncharacterized protein</fullName>
    </submittedName>
</protein>
<name>A0AAN9TQR5_9HEMI</name>
<evidence type="ECO:0000256" key="1">
    <source>
        <dbReference type="SAM" id="MobiDB-lite"/>
    </source>
</evidence>
<comment type="caution">
    <text evidence="2">The sequence shown here is derived from an EMBL/GenBank/DDBJ whole genome shotgun (WGS) entry which is preliminary data.</text>
</comment>
<organism evidence="2 3">
    <name type="scientific">Parthenolecanium corni</name>
    <dbReference type="NCBI Taxonomy" id="536013"/>
    <lineage>
        <taxon>Eukaryota</taxon>
        <taxon>Metazoa</taxon>
        <taxon>Ecdysozoa</taxon>
        <taxon>Arthropoda</taxon>
        <taxon>Hexapoda</taxon>
        <taxon>Insecta</taxon>
        <taxon>Pterygota</taxon>
        <taxon>Neoptera</taxon>
        <taxon>Paraneoptera</taxon>
        <taxon>Hemiptera</taxon>
        <taxon>Sternorrhyncha</taxon>
        <taxon>Coccoidea</taxon>
        <taxon>Coccidae</taxon>
        <taxon>Parthenolecanium</taxon>
    </lineage>
</organism>
<dbReference type="AlphaFoldDB" id="A0AAN9TQR5"/>
<dbReference type="EMBL" id="JBBCAQ010000006">
    <property type="protein sequence ID" value="KAK7603465.1"/>
    <property type="molecule type" value="Genomic_DNA"/>
</dbReference>
<accession>A0AAN9TQR5</accession>
<sequence>MEAVQKFMNQPGTGQFTAGELGQFATDYSPTTTRRPANSPPNKIFQKWPISTIQFVEVNISALLDPAKGRDELPNRGMGNVHLVVKSTVGGFRVIVGSVSTAHLVKHINISCMI</sequence>
<feature type="region of interest" description="Disordered" evidence="1">
    <location>
        <begin position="1"/>
        <end position="20"/>
    </location>
</feature>